<dbReference type="SMART" id="SM00490">
    <property type="entry name" value="HELICc"/>
    <property type="match status" value="1"/>
</dbReference>
<dbReference type="PANTHER" id="PTHR30580:SF0">
    <property type="entry name" value="PRIMOSOMAL PROTEIN N"/>
    <property type="match status" value="1"/>
</dbReference>
<dbReference type="Proteomes" id="UP000322530">
    <property type="component" value="Unassembled WGS sequence"/>
</dbReference>
<dbReference type="RefSeq" id="WP_149402237.1">
    <property type="nucleotide sequence ID" value="NZ_BIXY01000040.1"/>
</dbReference>
<keyword evidence="3 12" id="KW-0479">Metal-binding</keyword>
<evidence type="ECO:0000256" key="6">
    <source>
        <dbReference type="ARBA" id="ARBA00022806"/>
    </source>
</evidence>
<evidence type="ECO:0000256" key="4">
    <source>
        <dbReference type="ARBA" id="ARBA00022741"/>
    </source>
</evidence>
<dbReference type="GO" id="GO:0006310">
    <property type="term" value="P:DNA recombination"/>
    <property type="evidence" value="ECO:0007669"/>
    <property type="project" value="InterPro"/>
</dbReference>
<keyword evidence="7 12" id="KW-0862">Zinc</keyword>
<dbReference type="PROSITE" id="PS51194">
    <property type="entry name" value="HELICASE_CTER"/>
    <property type="match status" value="1"/>
</dbReference>
<keyword evidence="8 12" id="KW-0067">ATP-binding</keyword>
<feature type="domain" description="Helicase ATP-binding" evidence="13">
    <location>
        <begin position="361"/>
        <end position="528"/>
    </location>
</feature>
<dbReference type="HAMAP" id="MF_00983">
    <property type="entry name" value="PriA"/>
    <property type="match status" value="1"/>
</dbReference>
<keyword evidence="4 12" id="KW-0547">Nucleotide-binding</keyword>
<dbReference type="InterPro" id="IPR005259">
    <property type="entry name" value="PriA"/>
</dbReference>
<dbReference type="Pfam" id="PF18074">
    <property type="entry name" value="PriA_C"/>
    <property type="match status" value="1"/>
</dbReference>
<organism evidence="15 16">
    <name type="scientific">Dictyobacter arantiisoli</name>
    <dbReference type="NCBI Taxonomy" id="2014874"/>
    <lineage>
        <taxon>Bacteria</taxon>
        <taxon>Bacillati</taxon>
        <taxon>Chloroflexota</taxon>
        <taxon>Ktedonobacteria</taxon>
        <taxon>Ktedonobacterales</taxon>
        <taxon>Dictyobacteraceae</taxon>
        <taxon>Dictyobacter</taxon>
    </lineage>
</organism>
<reference evidence="15 16" key="1">
    <citation type="submission" date="2019-01" db="EMBL/GenBank/DDBJ databases">
        <title>Draft genome sequence of Dictyobacter sp. Uno17.</title>
        <authorList>
            <person name="Wang C.M."/>
            <person name="Zheng Y."/>
            <person name="Sakai Y."/>
            <person name="Abe K."/>
            <person name="Yokota A."/>
            <person name="Yabe S."/>
        </authorList>
    </citation>
    <scope>NUCLEOTIDE SEQUENCE [LARGE SCALE GENOMIC DNA]</scope>
    <source>
        <strain evidence="15 16">Uno17</strain>
    </source>
</reference>
<dbReference type="GO" id="GO:0006269">
    <property type="term" value="P:DNA replication, synthesis of primer"/>
    <property type="evidence" value="ECO:0007669"/>
    <property type="project" value="UniProtKB-KW"/>
</dbReference>
<accession>A0A5A5TCP5</accession>
<dbReference type="GO" id="GO:0006270">
    <property type="term" value="P:DNA replication initiation"/>
    <property type="evidence" value="ECO:0007669"/>
    <property type="project" value="TreeGrafter"/>
</dbReference>
<evidence type="ECO:0000256" key="9">
    <source>
        <dbReference type="ARBA" id="ARBA00023125"/>
    </source>
</evidence>
<evidence type="ECO:0000256" key="10">
    <source>
        <dbReference type="ARBA" id="ARBA00023235"/>
    </source>
</evidence>
<dbReference type="Gene3D" id="3.40.50.300">
    <property type="entry name" value="P-loop containing nucleotide triphosphate hydrolases"/>
    <property type="match status" value="2"/>
</dbReference>
<dbReference type="GO" id="GO:1990077">
    <property type="term" value="C:primosome complex"/>
    <property type="evidence" value="ECO:0007669"/>
    <property type="project" value="UniProtKB-UniRule"/>
</dbReference>
<evidence type="ECO:0000256" key="12">
    <source>
        <dbReference type="HAMAP-Rule" id="MF_00983"/>
    </source>
</evidence>
<dbReference type="Pfam" id="PF18319">
    <property type="entry name" value="Zn_ribbon_PriA"/>
    <property type="match status" value="1"/>
</dbReference>
<dbReference type="EC" id="5.6.2.4" evidence="12"/>
<name>A0A5A5TCP5_9CHLR</name>
<feature type="domain" description="Helicase C-terminal" evidence="14">
    <location>
        <begin position="624"/>
        <end position="781"/>
    </location>
</feature>
<proteinExistence type="inferred from homology"/>
<evidence type="ECO:0000256" key="11">
    <source>
        <dbReference type="ARBA" id="ARBA00048988"/>
    </source>
</evidence>
<dbReference type="SMART" id="SM00487">
    <property type="entry name" value="DEXDc"/>
    <property type="match status" value="1"/>
</dbReference>
<dbReference type="NCBIfam" id="NF004066">
    <property type="entry name" value="PRK05580.1-3"/>
    <property type="match status" value="1"/>
</dbReference>
<gene>
    <name evidence="12 15" type="primary">priA</name>
    <name evidence="15" type="ORF">KDI_28540</name>
</gene>
<dbReference type="GO" id="GO:0043138">
    <property type="term" value="F:3'-5' DNA helicase activity"/>
    <property type="evidence" value="ECO:0007669"/>
    <property type="project" value="UniProtKB-EC"/>
</dbReference>
<dbReference type="InterPro" id="IPR027417">
    <property type="entry name" value="P-loop_NTPase"/>
</dbReference>
<dbReference type="Pfam" id="PF17764">
    <property type="entry name" value="PriA_3primeBD"/>
    <property type="match status" value="1"/>
</dbReference>
<comment type="function">
    <text evidence="12">Initiates the restart of stalled replication forks, which reloads the replicative helicase on sites other than the origin of replication. Recognizes and binds to abandoned replication forks and remodels them to uncover a helicase loading site. Promotes assembly of the primosome at these replication forks.</text>
</comment>
<dbReference type="PROSITE" id="PS51192">
    <property type="entry name" value="HELICASE_ATP_BIND_1"/>
    <property type="match status" value="1"/>
</dbReference>
<dbReference type="EMBL" id="BIXY01000040">
    <property type="protein sequence ID" value="GCF09290.1"/>
    <property type="molecule type" value="Genomic_DNA"/>
</dbReference>
<dbReference type="GO" id="GO:0003677">
    <property type="term" value="F:DNA binding"/>
    <property type="evidence" value="ECO:0007669"/>
    <property type="project" value="UniProtKB-UniRule"/>
</dbReference>
<keyword evidence="9 12" id="KW-0238">DNA-binding</keyword>
<dbReference type="InterPro" id="IPR001650">
    <property type="entry name" value="Helicase_C-like"/>
</dbReference>
<comment type="catalytic activity">
    <reaction evidence="12">
        <text>Couples ATP hydrolysis with the unwinding of duplex DNA by translocating in the 3'-5' direction.</text>
        <dbReference type="EC" id="5.6.2.4"/>
    </reaction>
</comment>
<feature type="binding site" evidence="12">
    <location>
        <position position="601"/>
    </location>
    <ligand>
        <name>Zn(2+)</name>
        <dbReference type="ChEBI" id="CHEBI:29105"/>
        <label>2</label>
    </ligand>
</feature>
<evidence type="ECO:0000256" key="2">
    <source>
        <dbReference type="ARBA" id="ARBA00022705"/>
    </source>
</evidence>
<keyword evidence="2 12" id="KW-0235">DNA replication</keyword>
<evidence type="ECO:0000256" key="5">
    <source>
        <dbReference type="ARBA" id="ARBA00022801"/>
    </source>
</evidence>
<evidence type="ECO:0000313" key="16">
    <source>
        <dbReference type="Proteomes" id="UP000322530"/>
    </source>
</evidence>
<evidence type="ECO:0000256" key="3">
    <source>
        <dbReference type="ARBA" id="ARBA00022723"/>
    </source>
</evidence>
<dbReference type="OrthoDB" id="9759544at2"/>
<keyword evidence="1 12" id="KW-0639">Primosome</keyword>
<feature type="binding site" evidence="12">
    <location>
        <position position="589"/>
    </location>
    <ligand>
        <name>Zn(2+)</name>
        <dbReference type="ChEBI" id="CHEBI:29105"/>
        <label>1</label>
    </ligand>
</feature>
<comment type="cofactor">
    <cofactor evidence="12">
        <name>Zn(2+)</name>
        <dbReference type="ChEBI" id="CHEBI:29105"/>
    </cofactor>
    <text evidence="12">Binds 2 zinc ions per subunit.</text>
</comment>
<keyword evidence="16" id="KW-1185">Reference proteome</keyword>
<evidence type="ECO:0000256" key="7">
    <source>
        <dbReference type="ARBA" id="ARBA00022833"/>
    </source>
</evidence>
<dbReference type="PANTHER" id="PTHR30580">
    <property type="entry name" value="PRIMOSOMAL PROTEIN N"/>
    <property type="match status" value="1"/>
</dbReference>
<evidence type="ECO:0000313" key="15">
    <source>
        <dbReference type="EMBL" id="GCF09290.1"/>
    </source>
</evidence>
<dbReference type="Gene3D" id="3.40.1440.60">
    <property type="entry name" value="PriA, 3(prime) DNA-binding domain"/>
    <property type="match status" value="1"/>
</dbReference>
<dbReference type="InterPro" id="IPR040498">
    <property type="entry name" value="PriA_CRR"/>
</dbReference>
<keyword evidence="10 12" id="KW-0413">Isomerase</keyword>
<comment type="similarity">
    <text evidence="12">Belongs to the helicase family. PriA subfamily.</text>
</comment>
<dbReference type="InterPro" id="IPR042115">
    <property type="entry name" value="PriA_3primeBD_sf"/>
</dbReference>
<dbReference type="GO" id="GO:0005524">
    <property type="term" value="F:ATP binding"/>
    <property type="evidence" value="ECO:0007669"/>
    <property type="project" value="UniProtKB-UniRule"/>
</dbReference>
<evidence type="ECO:0000256" key="1">
    <source>
        <dbReference type="ARBA" id="ARBA00022515"/>
    </source>
</evidence>
<keyword evidence="6 12" id="KW-0347">Helicase</keyword>
<feature type="binding site" evidence="12">
    <location>
        <position position="632"/>
    </location>
    <ligand>
        <name>Zn(2+)</name>
        <dbReference type="ChEBI" id="CHEBI:29105"/>
        <label>1</label>
    </ligand>
</feature>
<dbReference type="GO" id="GO:0008270">
    <property type="term" value="F:zinc ion binding"/>
    <property type="evidence" value="ECO:0007669"/>
    <property type="project" value="UniProtKB-UniRule"/>
</dbReference>
<dbReference type="InterPro" id="IPR014001">
    <property type="entry name" value="Helicase_ATP-bd"/>
</dbReference>
<dbReference type="AlphaFoldDB" id="A0A5A5TCP5"/>
<comment type="caution">
    <text evidence="15">The sequence shown here is derived from an EMBL/GenBank/DDBJ whole genome shotgun (WGS) entry which is preliminary data.</text>
</comment>
<feature type="binding site" evidence="12">
    <location>
        <position position="592"/>
    </location>
    <ligand>
        <name>Zn(2+)</name>
        <dbReference type="ChEBI" id="CHEBI:29105"/>
        <label>1</label>
    </ligand>
</feature>
<dbReference type="GO" id="GO:0016887">
    <property type="term" value="F:ATP hydrolysis activity"/>
    <property type="evidence" value="ECO:0007669"/>
    <property type="project" value="RHEA"/>
</dbReference>
<protein>
    <recommendedName>
        <fullName evidence="12">Replication restart protein PriA</fullName>
    </recommendedName>
    <alternativeName>
        <fullName evidence="12">ATP-dependent DNA helicase PriA</fullName>
        <ecNumber evidence="12">5.6.2.4</ecNumber>
    </alternativeName>
    <alternativeName>
        <fullName evidence="12">DNA 3'-5' helicase PriA</fullName>
    </alternativeName>
</protein>
<dbReference type="InterPro" id="IPR011545">
    <property type="entry name" value="DEAD/DEAH_box_helicase_dom"/>
</dbReference>
<dbReference type="CDD" id="cd18804">
    <property type="entry name" value="SF2_C_priA"/>
    <property type="match status" value="1"/>
</dbReference>
<comment type="catalytic activity">
    <reaction evidence="11 12">
        <text>ATP + H2O = ADP + phosphate + H(+)</text>
        <dbReference type="Rhea" id="RHEA:13065"/>
        <dbReference type="ChEBI" id="CHEBI:15377"/>
        <dbReference type="ChEBI" id="CHEBI:15378"/>
        <dbReference type="ChEBI" id="CHEBI:30616"/>
        <dbReference type="ChEBI" id="CHEBI:43474"/>
        <dbReference type="ChEBI" id="CHEBI:456216"/>
        <dbReference type="EC" id="5.6.2.4"/>
    </reaction>
</comment>
<keyword evidence="5 12" id="KW-0378">Hydrolase</keyword>
<evidence type="ECO:0000259" key="13">
    <source>
        <dbReference type="PROSITE" id="PS51192"/>
    </source>
</evidence>
<feature type="binding site" evidence="12">
    <location>
        <position position="629"/>
    </location>
    <ligand>
        <name>Zn(2+)</name>
        <dbReference type="ChEBI" id="CHEBI:29105"/>
        <label>1</label>
    </ligand>
</feature>
<dbReference type="NCBIfam" id="TIGR00595">
    <property type="entry name" value="priA"/>
    <property type="match status" value="1"/>
</dbReference>
<sequence length="875" mass="98514">MLADVLTSAASWLGERSMLTYVVPEELVAELQVGQLVAVPYGERLVEGIVWTTSLDEWVELEPGDELRPLHTILDPLPALQPYQMALAQWLADYYVTPLAYVAQMMLPPGLMQRSRAVLRLADHDGKMLDTALQEGSLQLRALIGLLLSEGSIDVERVKELLGPKQAKAVLKEARSHELFLQNSELDAPRAKARFKRVVRLLAKDTVLDEWRARMTILAERNAPLAPVQIIPDHIMRPRSRGKKDAQKTLVNPWASPEAVSATATLELGKRDKESLRAQHQLAAVDLLLHNSDEQVHWSANALCKASGMTQAQLQQLVKEQILVLEEIEVRRDPLASRALALGTTPLELTPDQQHAVNCIVGDEYDGRPILLHGITGSGKTEVYLQALAAIIEQGQQGIILVPEIALTTQAVLRVAGRFPERVAIIHSELSIGERYDEWRRIRSGEVDVVIGSRSALFAPLPNPGLIIIDEEHEAAYKQGERRPTYHARHAALMLGEILHIPIVLGSATPALESFYRARQGIYHLVELRGRINASLPPVEVVDLRNELHAGNTSIISRRLQEELTQVLERQQQAILFLNRRGAASCILCRDCGYTVMCDRCDIPMTYHSTEHILLCHYCGRQNKVVQFCPQCKSSGIRYFGLGTEKIQETIQRLFPQARLLRWDRDTARNRRAHEQLLDSFANREADILIGTQMIAKGLDLPGVTLVGVVSADIALALPDYATTERTFTLLTQVAGRAGRGTEAGKVIIQTFNPQHFSIETASHHDYHSFYELEIASRQLYRYPPFRHFVKFTYSHENQQRSKNEAIQLYEQLHQWIERLGLEDTDIVGPAPALMERVRNKYRWQLIARGPDLHRLLRVIDAPDWEIDIDPVSTL</sequence>
<dbReference type="InterPro" id="IPR041222">
    <property type="entry name" value="PriA_3primeBD"/>
</dbReference>
<dbReference type="FunFam" id="3.40.50.300:FF:000489">
    <property type="entry name" value="Primosome assembly protein PriA"/>
    <property type="match status" value="1"/>
</dbReference>
<feature type="binding site" evidence="12">
    <location>
        <position position="598"/>
    </location>
    <ligand>
        <name>Zn(2+)</name>
        <dbReference type="ChEBI" id="CHEBI:29105"/>
        <label>2</label>
    </ligand>
</feature>
<dbReference type="InterPro" id="IPR041236">
    <property type="entry name" value="PriA_C"/>
</dbReference>
<evidence type="ECO:0000259" key="14">
    <source>
        <dbReference type="PROSITE" id="PS51194"/>
    </source>
</evidence>
<dbReference type="CDD" id="cd17929">
    <property type="entry name" value="DEXHc_priA"/>
    <property type="match status" value="1"/>
</dbReference>
<dbReference type="GO" id="GO:0006302">
    <property type="term" value="P:double-strand break repair"/>
    <property type="evidence" value="ECO:0007669"/>
    <property type="project" value="InterPro"/>
</dbReference>
<evidence type="ECO:0000256" key="8">
    <source>
        <dbReference type="ARBA" id="ARBA00022840"/>
    </source>
</evidence>
<dbReference type="SUPFAM" id="SSF52540">
    <property type="entry name" value="P-loop containing nucleoside triphosphate hydrolases"/>
    <property type="match status" value="2"/>
</dbReference>
<comment type="subunit">
    <text evidence="12">Component of the replication restart primosome.</text>
</comment>
<dbReference type="Pfam" id="PF00270">
    <property type="entry name" value="DEAD"/>
    <property type="match status" value="1"/>
</dbReference>
<feature type="binding site" evidence="12">
    <location>
        <position position="616"/>
    </location>
    <ligand>
        <name>Zn(2+)</name>
        <dbReference type="ChEBI" id="CHEBI:29105"/>
        <label>2</label>
    </ligand>
</feature>
<feature type="binding site" evidence="12">
    <location>
        <position position="619"/>
    </location>
    <ligand>
        <name>Zn(2+)</name>
        <dbReference type="ChEBI" id="CHEBI:29105"/>
        <label>2</label>
    </ligand>
</feature>